<proteinExistence type="predicted"/>
<dbReference type="InterPro" id="IPR055170">
    <property type="entry name" value="GFO_IDH_MocA-like_dom"/>
</dbReference>
<dbReference type="GO" id="GO:0000166">
    <property type="term" value="F:nucleotide binding"/>
    <property type="evidence" value="ECO:0007669"/>
    <property type="project" value="InterPro"/>
</dbReference>
<dbReference type="Pfam" id="PF01408">
    <property type="entry name" value="GFO_IDH_MocA"/>
    <property type="match status" value="1"/>
</dbReference>
<gene>
    <name evidence="3" type="ORF">HOP40_29260</name>
</gene>
<dbReference type="Gene3D" id="3.40.50.720">
    <property type="entry name" value="NAD(P)-binding Rossmann-like Domain"/>
    <property type="match status" value="1"/>
</dbReference>
<dbReference type="PANTHER" id="PTHR43249:SF1">
    <property type="entry name" value="D-GLUCOSIDE 3-DEHYDROGENASE"/>
    <property type="match status" value="1"/>
</dbReference>
<dbReference type="SUPFAM" id="SSF51735">
    <property type="entry name" value="NAD(P)-binding Rossmann-fold domains"/>
    <property type="match status" value="1"/>
</dbReference>
<feature type="domain" description="GFO/IDH/MocA-like oxidoreductase" evidence="2">
    <location>
        <begin position="149"/>
        <end position="243"/>
    </location>
</feature>
<reference evidence="3 4" key="1">
    <citation type="submission" date="2020-05" db="EMBL/GenBank/DDBJ databases">
        <authorList>
            <person name="Mo P."/>
        </authorList>
    </citation>
    <scope>NUCLEOTIDE SEQUENCE [LARGE SCALE GENOMIC DNA]</scope>
    <source>
        <strain evidence="3 4">Gen01</strain>
    </source>
</reference>
<evidence type="ECO:0000313" key="3">
    <source>
        <dbReference type="EMBL" id="QJY49340.1"/>
    </source>
</evidence>
<evidence type="ECO:0000313" key="4">
    <source>
        <dbReference type="Proteomes" id="UP000505377"/>
    </source>
</evidence>
<evidence type="ECO:0000259" key="2">
    <source>
        <dbReference type="Pfam" id="PF22725"/>
    </source>
</evidence>
<evidence type="ECO:0000259" key="1">
    <source>
        <dbReference type="Pfam" id="PF01408"/>
    </source>
</evidence>
<accession>A0A6M6JQ17</accession>
<dbReference type="InterPro" id="IPR052515">
    <property type="entry name" value="Gfo/Idh/MocA_Oxidoreductase"/>
</dbReference>
<sequence length="333" mass="34310">MIPRSEQYSAGCRVGFVGTGGVAARHAAVLAGFDDAVLVSATDADAARAVAFATAFGTDVAPDIDALLAHGLDAVYVCVPPFAHGPIEERLAGAGVAVFVEKPPAVDESTAERIAAGFTAAGTTTRVGLHWRVGEPALRARALLEGRTVRVVNGRWLDKLPPVPWWGDPARSGGQVVEQAVHVLDLARFLVGEVAEVQAVAGGPPGDGTGGDGVRVDGATAAVLRFAGGAVGTLATTCALGWKDSAALQIVTDDLVLDVGERGLEVRENGATTHRPFDQALAHRAADRAFLDAVGGHPAVDDLPDHAEALRSHRLACAVSRSARSGRTEQVDP</sequence>
<dbReference type="PANTHER" id="PTHR43249">
    <property type="entry name" value="UDP-N-ACETYL-2-AMINO-2-DEOXY-D-GLUCURONATE OXIDASE"/>
    <property type="match status" value="1"/>
</dbReference>
<dbReference type="InterPro" id="IPR000683">
    <property type="entry name" value="Gfo/Idh/MocA-like_OxRdtase_N"/>
</dbReference>
<organism evidence="3 4">
    <name type="scientific">Pseudonocardia broussonetiae</name>
    <dbReference type="NCBI Taxonomy" id="2736640"/>
    <lineage>
        <taxon>Bacteria</taxon>
        <taxon>Bacillati</taxon>
        <taxon>Actinomycetota</taxon>
        <taxon>Actinomycetes</taxon>
        <taxon>Pseudonocardiales</taxon>
        <taxon>Pseudonocardiaceae</taxon>
        <taxon>Pseudonocardia</taxon>
    </lineage>
</organism>
<dbReference type="SUPFAM" id="SSF55347">
    <property type="entry name" value="Glyceraldehyde-3-phosphate dehydrogenase-like, C-terminal domain"/>
    <property type="match status" value="1"/>
</dbReference>
<protein>
    <submittedName>
        <fullName evidence="3">Gfo/Idh/MocA family oxidoreductase</fullName>
    </submittedName>
</protein>
<feature type="domain" description="Gfo/Idh/MocA-like oxidoreductase N-terminal" evidence="1">
    <location>
        <begin position="13"/>
        <end position="127"/>
    </location>
</feature>
<dbReference type="EMBL" id="CP053564">
    <property type="protein sequence ID" value="QJY49340.1"/>
    <property type="molecule type" value="Genomic_DNA"/>
</dbReference>
<dbReference type="Gene3D" id="3.30.360.10">
    <property type="entry name" value="Dihydrodipicolinate Reductase, domain 2"/>
    <property type="match status" value="1"/>
</dbReference>
<dbReference type="KEGG" id="pbro:HOP40_29260"/>
<name>A0A6M6JQ17_9PSEU</name>
<dbReference type="AlphaFoldDB" id="A0A6M6JQ17"/>
<dbReference type="Proteomes" id="UP000505377">
    <property type="component" value="Chromosome"/>
</dbReference>
<keyword evidence="4" id="KW-1185">Reference proteome</keyword>
<dbReference type="Pfam" id="PF22725">
    <property type="entry name" value="GFO_IDH_MocA_C3"/>
    <property type="match status" value="1"/>
</dbReference>
<dbReference type="RefSeq" id="WP_172164855.1">
    <property type="nucleotide sequence ID" value="NZ_CP053564.1"/>
</dbReference>
<dbReference type="InterPro" id="IPR036291">
    <property type="entry name" value="NAD(P)-bd_dom_sf"/>
</dbReference>